<feature type="transmembrane region" description="Helical" evidence="1">
    <location>
        <begin position="124"/>
        <end position="149"/>
    </location>
</feature>
<keyword evidence="3" id="KW-1185">Reference proteome</keyword>
<reference evidence="2 3" key="1">
    <citation type="submission" date="2020-08" db="EMBL/GenBank/DDBJ databases">
        <title>Whole genome shotgun sequence of Actinocatenispora thailandica NBRC 105041.</title>
        <authorList>
            <person name="Komaki H."/>
            <person name="Tamura T."/>
        </authorList>
    </citation>
    <scope>NUCLEOTIDE SEQUENCE [LARGE SCALE GENOMIC DNA]</scope>
    <source>
        <strain evidence="2 3">NBRC 105041</strain>
    </source>
</reference>
<dbReference type="RefSeq" id="WP_203964678.1">
    <property type="nucleotide sequence ID" value="NZ_AP023355.1"/>
</dbReference>
<evidence type="ECO:0008006" key="4">
    <source>
        <dbReference type="Google" id="ProtNLM"/>
    </source>
</evidence>
<dbReference type="EMBL" id="AP023355">
    <property type="protein sequence ID" value="BCJ38685.1"/>
    <property type="molecule type" value="Genomic_DNA"/>
</dbReference>
<feature type="transmembrane region" description="Helical" evidence="1">
    <location>
        <begin position="155"/>
        <end position="176"/>
    </location>
</feature>
<proteinExistence type="predicted"/>
<keyword evidence="1" id="KW-1133">Transmembrane helix</keyword>
<dbReference type="KEGG" id="atl:Athai_61880"/>
<keyword evidence="1" id="KW-0472">Membrane</keyword>
<feature type="transmembrane region" description="Helical" evidence="1">
    <location>
        <begin position="217"/>
        <end position="237"/>
    </location>
</feature>
<name>A0A7R7DVM2_9ACTN</name>
<gene>
    <name evidence="2" type="ORF">Athai_61880</name>
</gene>
<feature type="transmembrane region" description="Helical" evidence="1">
    <location>
        <begin position="37"/>
        <end position="62"/>
    </location>
</feature>
<accession>A0A7R7DVM2</accession>
<evidence type="ECO:0000313" key="3">
    <source>
        <dbReference type="Proteomes" id="UP000611640"/>
    </source>
</evidence>
<keyword evidence="1" id="KW-0812">Transmembrane</keyword>
<sequence length="258" mass="26545">MTGTALFAAVFLACLVESVEALTIVLAAGTGRDWRSAGIGLAGALVVLAGIVAALGPALLFVPLAALRTAVGGLLLIFGLQWLRKAILRASGDRARHDEAALYQAHLVRLRQTAPRRRLGVPDWYAFTLSFKGVLLEGLEVAFIVLTFGGNQHDVPLAVLAAGCAAVAVAAAGLAVRAPLARVPENTMKFVVGIMLTAFGMFWGGEGVGARWPGGDAALLVLVPGTAAFALTLVALLRRAAARADRAVPATEPGGKPA</sequence>
<dbReference type="Proteomes" id="UP000611640">
    <property type="component" value="Chromosome"/>
</dbReference>
<evidence type="ECO:0000256" key="1">
    <source>
        <dbReference type="SAM" id="Phobius"/>
    </source>
</evidence>
<dbReference type="AlphaFoldDB" id="A0A7R7DVM2"/>
<organism evidence="2 3">
    <name type="scientific">Actinocatenispora thailandica</name>
    <dbReference type="NCBI Taxonomy" id="227318"/>
    <lineage>
        <taxon>Bacteria</taxon>
        <taxon>Bacillati</taxon>
        <taxon>Actinomycetota</taxon>
        <taxon>Actinomycetes</taxon>
        <taxon>Micromonosporales</taxon>
        <taxon>Micromonosporaceae</taxon>
        <taxon>Actinocatenispora</taxon>
    </lineage>
</organism>
<feature type="transmembrane region" description="Helical" evidence="1">
    <location>
        <begin position="188"/>
        <end position="205"/>
    </location>
</feature>
<protein>
    <recommendedName>
        <fullName evidence="4">GDT1 family protein</fullName>
    </recommendedName>
</protein>
<evidence type="ECO:0000313" key="2">
    <source>
        <dbReference type="EMBL" id="BCJ38685.1"/>
    </source>
</evidence>